<evidence type="ECO:0000313" key="2">
    <source>
        <dbReference type="Proteomes" id="UP000004690"/>
    </source>
</evidence>
<organism evidence="1 2">
    <name type="scientific">Galbibacter orientalis DSM 19592</name>
    <dbReference type="NCBI Taxonomy" id="926559"/>
    <lineage>
        <taxon>Bacteria</taxon>
        <taxon>Pseudomonadati</taxon>
        <taxon>Bacteroidota</taxon>
        <taxon>Flavobacteriia</taxon>
        <taxon>Flavobacteriales</taxon>
        <taxon>Flavobacteriaceae</taxon>
        <taxon>Galbibacter</taxon>
    </lineage>
</organism>
<name>I3C651_9FLAO</name>
<proteinExistence type="predicted"/>
<dbReference type="Proteomes" id="UP000004690">
    <property type="component" value="Unassembled WGS sequence"/>
</dbReference>
<dbReference type="InterPro" id="IPR038194">
    <property type="entry name" value="DUF3861_sf"/>
</dbReference>
<sequence length="97" mass="11598">MMKKTNKYSLKLTQLQTTNDDKKQDKSLEIEFENHDEVFHIIELIKEKNLFENENQSIEFAIGLKLFTEVMLKNRKNELFSELSPEIQKFMKKLKSS</sequence>
<dbReference type="HOGENOM" id="CLU_162534_0_0_10"/>
<evidence type="ECO:0008006" key="3">
    <source>
        <dbReference type="Google" id="ProtNLM"/>
    </source>
</evidence>
<gene>
    <name evidence="1" type="ORF">JoomaDRAFT_2100</name>
</gene>
<dbReference type="InterPro" id="IPR024476">
    <property type="entry name" value="DUF3861"/>
</dbReference>
<dbReference type="Gene3D" id="3.10.20.850">
    <property type="entry name" value="Protein of unknown function DUF3861"/>
    <property type="match status" value="1"/>
</dbReference>
<dbReference type="AlphaFoldDB" id="I3C651"/>
<protein>
    <recommendedName>
        <fullName evidence="3">DUF3861 domain-containing protein</fullName>
    </recommendedName>
</protein>
<accession>I3C651</accession>
<keyword evidence="2" id="KW-1185">Reference proteome</keyword>
<dbReference type="EMBL" id="JH651379">
    <property type="protein sequence ID" value="EIJ39094.1"/>
    <property type="molecule type" value="Genomic_DNA"/>
</dbReference>
<dbReference type="eggNOG" id="ENOG5032YDA">
    <property type="taxonomic scope" value="Bacteria"/>
</dbReference>
<dbReference type="Pfam" id="PF12977">
    <property type="entry name" value="DUF3861"/>
    <property type="match status" value="1"/>
</dbReference>
<reference evidence="1 2" key="1">
    <citation type="submission" date="2012-02" db="EMBL/GenBank/DDBJ databases">
        <title>Improved High-Quality Draft genome of Joostella marina DSM 19592.</title>
        <authorList>
            <consortium name="US DOE Joint Genome Institute (JGI-PGF)"/>
            <person name="Lucas S."/>
            <person name="Copeland A."/>
            <person name="Lapidus A."/>
            <person name="Bruce D."/>
            <person name="Goodwin L."/>
            <person name="Pitluck S."/>
            <person name="Peters L."/>
            <person name="Chertkov O."/>
            <person name="Ovchinnikova G."/>
            <person name="Kyrpides N."/>
            <person name="Mavromatis K."/>
            <person name="Detter J.C."/>
            <person name="Han C."/>
            <person name="Land M."/>
            <person name="Hauser L."/>
            <person name="Markowitz V."/>
            <person name="Cheng J.-F."/>
            <person name="Hugenholtz P."/>
            <person name="Woyke T."/>
            <person name="Wu D."/>
            <person name="Tindall B."/>
            <person name="Brambilla E."/>
            <person name="Klenk H.-P."/>
            <person name="Eisen J.A."/>
        </authorList>
    </citation>
    <scope>NUCLEOTIDE SEQUENCE [LARGE SCALE GENOMIC DNA]</scope>
    <source>
        <strain evidence="1 2">DSM 19592</strain>
    </source>
</reference>
<dbReference type="OrthoDB" id="119700at2"/>
<evidence type="ECO:0000313" key="1">
    <source>
        <dbReference type="EMBL" id="EIJ39094.1"/>
    </source>
</evidence>